<keyword evidence="2" id="KW-1133">Transmembrane helix</keyword>
<organism evidence="3 4">
    <name type="scientific">Sphaerisporangium flaviroseum</name>
    <dbReference type="NCBI Taxonomy" id="509199"/>
    <lineage>
        <taxon>Bacteria</taxon>
        <taxon>Bacillati</taxon>
        <taxon>Actinomycetota</taxon>
        <taxon>Actinomycetes</taxon>
        <taxon>Streptosporangiales</taxon>
        <taxon>Streptosporangiaceae</taxon>
        <taxon>Sphaerisporangium</taxon>
    </lineage>
</organism>
<feature type="region of interest" description="Disordered" evidence="1">
    <location>
        <begin position="554"/>
        <end position="587"/>
    </location>
</feature>
<feature type="compositionally biased region" description="Polar residues" evidence="1">
    <location>
        <begin position="400"/>
        <end position="411"/>
    </location>
</feature>
<sequence length="636" mass="63197">MSVVGAGALVLSGGGSALTAIAAERGSAEPPDPGDGARLSVRLVRDGAAGRPSTPIRAGDVLHFRISLGGPARRARLAVAATPKDALSSLGCEDAADKPVKPAAHPRVCEFEDITGTKNVDVALRVPGEAEMVGVTAVAHMRDPAGVQWVRRMADVKFRIVKPSGPRGSVPELGEPEVESESRAKGAGPDPESRGDAPRPGFIEGSGPAGGPPVDGAAPKVPDIASPASAGPAAPEAAKSQAGKGEDPAGDAAKKAEAGRAEASNGDASKSEAAKGETLAGKAEAGKVEASKVETPKGDAAKGDAGKAEAAKGEISKAEAAKGDAGKAEAAKGEISKAEAAKGDVDKNWGAGYFAAPGLVDLLSEPAGSVESPETAAKNVPDKTDKTPKSTVKRLEAPENSVSPDEASQPTEARGPADASARRPERFVALTALPPQVTGGLKAHSGPGAAPALAQPFIGATRTPAKAKASPPIPHPAPGIPARPAAPARVANALPAPMPVQIPVAAPVPALGQAPAVAPLGATGIQMPQAGTVPPIMPAQAAVPAPMPVQTPAAAAGQAPVPGPAVQGFPGAAPAPALGAPLPQEIRPAKRDLTADTEEGDLEMVRGLPAAVAAVVLLLAALALQLKLRRRWASRK</sequence>
<feature type="compositionally biased region" description="Basic and acidic residues" evidence="1">
    <location>
        <begin position="284"/>
        <end position="347"/>
    </location>
</feature>
<feature type="transmembrane region" description="Helical" evidence="2">
    <location>
        <begin position="607"/>
        <end position="626"/>
    </location>
</feature>
<feature type="compositionally biased region" description="Low complexity" evidence="1">
    <location>
        <begin position="554"/>
        <end position="584"/>
    </location>
</feature>
<proteinExistence type="predicted"/>
<protein>
    <submittedName>
        <fullName evidence="3">Uncharacterized protein</fullName>
    </submittedName>
</protein>
<keyword evidence="4" id="KW-1185">Reference proteome</keyword>
<feature type="region of interest" description="Disordered" evidence="1">
    <location>
        <begin position="365"/>
        <end position="422"/>
    </location>
</feature>
<keyword evidence="2" id="KW-0812">Transmembrane</keyword>
<comment type="caution">
    <text evidence="3">The sequence shown here is derived from an EMBL/GenBank/DDBJ whole genome shotgun (WGS) entry which is preliminary data.</text>
</comment>
<keyword evidence="2" id="KW-0472">Membrane</keyword>
<evidence type="ECO:0000256" key="2">
    <source>
        <dbReference type="SAM" id="Phobius"/>
    </source>
</evidence>
<evidence type="ECO:0000313" key="4">
    <source>
        <dbReference type="Proteomes" id="UP001500888"/>
    </source>
</evidence>
<evidence type="ECO:0000313" key="3">
    <source>
        <dbReference type="EMBL" id="GAA3838339.1"/>
    </source>
</evidence>
<evidence type="ECO:0000256" key="1">
    <source>
        <dbReference type="SAM" id="MobiDB-lite"/>
    </source>
</evidence>
<gene>
    <name evidence="3" type="ORF">GCM10022226_70780</name>
</gene>
<feature type="compositionally biased region" description="Basic and acidic residues" evidence="1">
    <location>
        <begin position="380"/>
        <end position="397"/>
    </location>
</feature>
<dbReference type="Proteomes" id="UP001500888">
    <property type="component" value="Unassembled WGS sequence"/>
</dbReference>
<dbReference type="EMBL" id="BAAAZR010000040">
    <property type="protein sequence ID" value="GAA3838339.1"/>
    <property type="molecule type" value="Genomic_DNA"/>
</dbReference>
<feature type="compositionally biased region" description="Low complexity" evidence="1">
    <location>
        <begin position="212"/>
        <end position="243"/>
    </location>
</feature>
<accession>A0ABP7J984</accession>
<feature type="compositionally biased region" description="Basic and acidic residues" evidence="1">
    <location>
        <begin position="244"/>
        <end position="260"/>
    </location>
</feature>
<name>A0ABP7J984_9ACTN</name>
<reference evidence="4" key="1">
    <citation type="journal article" date="2019" name="Int. J. Syst. Evol. Microbiol.">
        <title>The Global Catalogue of Microorganisms (GCM) 10K type strain sequencing project: providing services to taxonomists for standard genome sequencing and annotation.</title>
        <authorList>
            <consortium name="The Broad Institute Genomics Platform"/>
            <consortium name="The Broad Institute Genome Sequencing Center for Infectious Disease"/>
            <person name="Wu L."/>
            <person name="Ma J."/>
        </authorList>
    </citation>
    <scope>NUCLEOTIDE SEQUENCE [LARGE SCALE GENOMIC DNA]</scope>
    <source>
        <strain evidence="4">JCM 16908</strain>
    </source>
</reference>
<feature type="region of interest" description="Disordered" evidence="1">
    <location>
        <begin position="162"/>
        <end position="349"/>
    </location>
</feature>